<feature type="domain" description="Reverse transcriptase RNase H-like" evidence="9">
    <location>
        <begin position="507"/>
        <end position="570"/>
    </location>
</feature>
<dbReference type="GO" id="GO:0003964">
    <property type="term" value="F:RNA-directed DNA polymerase activity"/>
    <property type="evidence" value="ECO:0007669"/>
    <property type="project" value="UniProtKB-KW"/>
</dbReference>
<dbReference type="CDD" id="cd00303">
    <property type="entry name" value="retropepsin_like"/>
    <property type="match status" value="1"/>
</dbReference>
<keyword evidence="3" id="KW-0540">Nuclease</keyword>
<evidence type="ECO:0000256" key="7">
    <source>
        <dbReference type="SAM" id="MobiDB-lite"/>
    </source>
</evidence>
<dbReference type="SUPFAM" id="SSF50630">
    <property type="entry name" value="Acid proteases"/>
    <property type="match status" value="1"/>
</dbReference>
<evidence type="ECO:0000259" key="8">
    <source>
        <dbReference type="Pfam" id="PF03732"/>
    </source>
</evidence>
<protein>
    <recommendedName>
        <fullName evidence="11">Reverse transcriptase domain-containing protein</fullName>
    </recommendedName>
</protein>
<dbReference type="AlphaFoldDB" id="A0A6L2P6N5"/>
<dbReference type="InterPro" id="IPR043502">
    <property type="entry name" value="DNA/RNA_pol_sf"/>
</dbReference>
<proteinExistence type="predicted"/>
<dbReference type="EMBL" id="BKCJ010010980">
    <property type="protein sequence ID" value="GEU94026.1"/>
    <property type="molecule type" value="Genomic_DNA"/>
</dbReference>
<evidence type="ECO:0000256" key="4">
    <source>
        <dbReference type="ARBA" id="ARBA00022759"/>
    </source>
</evidence>
<evidence type="ECO:0000256" key="3">
    <source>
        <dbReference type="ARBA" id="ARBA00022722"/>
    </source>
</evidence>
<evidence type="ECO:0000259" key="9">
    <source>
        <dbReference type="Pfam" id="PF17917"/>
    </source>
</evidence>
<organism evidence="10">
    <name type="scientific">Tanacetum cinerariifolium</name>
    <name type="common">Dalmatian daisy</name>
    <name type="synonym">Chrysanthemum cinerariifolium</name>
    <dbReference type="NCBI Taxonomy" id="118510"/>
    <lineage>
        <taxon>Eukaryota</taxon>
        <taxon>Viridiplantae</taxon>
        <taxon>Streptophyta</taxon>
        <taxon>Embryophyta</taxon>
        <taxon>Tracheophyta</taxon>
        <taxon>Spermatophyta</taxon>
        <taxon>Magnoliopsida</taxon>
        <taxon>eudicotyledons</taxon>
        <taxon>Gunneridae</taxon>
        <taxon>Pentapetalae</taxon>
        <taxon>asterids</taxon>
        <taxon>campanulids</taxon>
        <taxon>Asterales</taxon>
        <taxon>Asteraceae</taxon>
        <taxon>Asteroideae</taxon>
        <taxon>Anthemideae</taxon>
        <taxon>Anthemidinae</taxon>
        <taxon>Tanacetum</taxon>
    </lineage>
</organism>
<reference evidence="10" key="1">
    <citation type="journal article" date="2019" name="Sci. Rep.">
        <title>Draft genome of Tanacetum cinerariifolium, the natural source of mosquito coil.</title>
        <authorList>
            <person name="Yamashiro T."/>
            <person name="Shiraishi A."/>
            <person name="Satake H."/>
            <person name="Nakayama K."/>
        </authorList>
    </citation>
    <scope>NUCLEOTIDE SEQUENCE</scope>
</reference>
<keyword evidence="6" id="KW-0695">RNA-directed DNA polymerase</keyword>
<gene>
    <name evidence="10" type="ORF">Tci_066004</name>
</gene>
<dbReference type="InterPro" id="IPR041373">
    <property type="entry name" value="RT_RNaseH"/>
</dbReference>
<feature type="compositionally biased region" description="Polar residues" evidence="7">
    <location>
        <begin position="1"/>
        <end position="16"/>
    </location>
</feature>
<feature type="domain" description="Retrotransposon gag" evidence="8">
    <location>
        <begin position="149"/>
        <end position="189"/>
    </location>
</feature>
<dbReference type="SUPFAM" id="SSF56672">
    <property type="entry name" value="DNA/RNA polymerases"/>
    <property type="match status" value="1"/>
</dbReference>
<accession>A0A6L2P6N5</accession>
<dbReference type="GO" id="GO:0004519">
    <property type="term" value="F:endonuclease activity"/>
    <property type="evidence" value="ECO:0007669"/>
    <property type="project" value="UniProtKB-KW"/>
</dbReference>
<dbReference type="Gene3D" id="2.40.70.10">
    <property type="entry name" value="Acid Proteases"/>
    <property type="match status" value="1"/>
</dbReference>
<keyword evidence="5" id="KW-0378">Hydrolase</keyword>
<evidence type="ECO:0000256" key="6">
    <source>
        <dbReference type="ARBA" id="ARBA00022918"/>
    </source>
</evidence>
<evidence type="ECO:0000313" key="10">
    <source>
        <dbReference type="EMBL" id="GEU94026.1"/>
    </source>
</evidence>
<dbReference type="Pfam" id="PF08284">
    <property type="entry name" value="RVP_2"/>
    <property type="match status" value="1"/>
</dbReference>
<comment type="caution">
    <text evidence="10">The sequence shown here is derived from an EMBL/GenBank/DDBJ whole genome shotgun (WGS) entry which is preliminary data.</text>
</comment>
<dbReference type="PANTHER" id="PTHR15503">
    <property type="entry name" value="LDOC1 RELATED"/>
    <property type="match status" value="1"/>
</dbReference>
<keyword evidence="1" id="KW-0808">Transferase</keyword>
<evidence type="ECO:0000256" key="1">
    <source>
        <dbReference type="ARBA" id="ARBA00022679"/>
    </source>
</evidence>
<evidence type="ECO:0000256" key="2">
    <source>
        <dbReference type="ARBA" id="ARBA00022695"/>
    </source>
</evidence>
<feature type="compositionally biased region" description="Basic and acidic residues" evidence="7">
    <location>
        <begin position="196"/>
        <end position="222"/>
    </location>
</feature>
<dbReference type="InterPro" id="IPR005162">
    <property type="entry name" value="Retrotrans_gag_dom"/>
</dbReference>
<keyword evidence="2" id="KW-0548">Nucleotidyltransferase</keyword>
<evidence type="ECO:0000256" key="5">
    <source>
        <dbReference type="ARBA" id="ARBA00022801"/>
    </source>
</evidence>
<evidence type="ECO:0008006" key="11">
    <source>
        <dbReference type="Google" id="ProtNLM"/>
    </source>
</evidence>
<feature type="region of interest" description="Disordered" evidence="7">
    <location>
        <begin position="196"/>
        <end position="226"/>
    </location>
</feature>
<dbReference type="Gene3D" id="4.10.60.10">
    <property type="entry name" value="Zinc finger, CCHC-type"/>
    <property type="match status" value="1"/>
</dbReference>
<dbReference type="Pfam" id="PF17917">
    <property type="entry name" value="RT_RNaseH"/>
    <property type="match status" value="1"/>
</dbReference>
<dbReference type="PANTHER" id="PTHR15503:SF42">
    <property type="entry name" value="ZINC FINGER, CCHC-TYPE, RETROTRANSPOSON GAG DOMAIN, ASPARTIC PEPTIDASE DOMAIN PROTEIN-RELATED"/>
    <property type="match status" value="1"/>
</dbReference>
<dbReference type="InterPro" id="IPR021109">
    <property type="entry name" value="Peptidase_aspartic_dom_sf"/>
</dbReference>
<dbReference type="GO" id="GO:0016787">
    <property type="term" value="F:hydrolase activity"/>
    <property type="evidence" value="ECO:0007669"/>
    <property type="project" value="UniProtKB-KW"/>
</dbReference>
<feature type="region of interest" description="Disordered" evidence="7">
    <location>
        <begin position="1"/>
        <end position="41"/>
    </location>
</feature>
<dbReference type="InterPro" id="IPR032567">
    <property type="entry name" value="RTL1-rel"/>
</dbReference>
<dbReference type="Pfam" id="PF03732">
    <property type="entry name" value="Retrotrans_gag"/>
    <property type="match status" value="1"/>
</dbReference>
<name>A0A6L2P6N5_TANCI</name>
<sequence>MVNARQNEVLKASTSKGVELSASDTEHDDRDNGSSSSSEDLNFIGFKDEETKILSSMIRKQVGKTIKNVMPYYISQITDNLKEIVRKELEEFKRSRIMGDFRNEMTTYRDFMTCDVPKIDGVLDPIASTRWLTTCEGKVCEKGEEWITACTWKEFKELFNAKFTPVEEIDRIREDFQTFTQTNETVREADLLRKKRKEAKETKRKLEFRDRDTKKPKHDQGRRSGGAQIKTSCKKCHKNHLEVCRPNLPGCYKCAALNHMSENCKKQMILCYNYNQLGHKSNEFPNPKVIKDKPLKSIKEEKVEKAEVQLLLIPYPLLYDSGASVSFVSYKISKNLSTSSSKLPSHLADSKVMVVSNVYRDVEIEIDDSIFRIDLIPIMLGVFDIVIGMDWLDKYNANILCSQKLVRVINLQDCEIIIYCDKRKGEYKLCSVMKARRYLSRGCHAFMTLVIDTSFEKKSVEDVLVVNEFFEVFPEDLPGYYRRNKKKLLISYERNEALILVLSEGTEDMVVYSDASYSVLRCVLMQWGKVIAYAPRKLKKHKENYLTHDLEFTAVVFALKIWRHYLYEIHKLHRS</sequence>
<keyword evidence="4" id="KW-0255">Endonuclease</keyword>